<dbReference type="Pfam" id="PF05997">
    <property type="entry name" value="Nop52"/>
    <property type="match status" value="1"/>
</dbReference>
<evidence type="ECO:0000313" key="7">
    <source>
        <dbReference type="Proteomes" id="UP000094819"/>
    </source>
</evidence>
<keyword evidence="4" id="KW-0539">Nucleus</keyword>
<dbReference type="RefSeq" id="XP_019035333.1">
    <property type="nucleotide sequence ID" value="XM_019172391.1"/>
</dbReference>
<dbReference type="GO" id="GO:0030688">
    <property type="term" value="C:preribosome, small subunit precursor"/>
    <property type="evidence" value="ECO:0007669"/>
    <property type="project" value="InterPro"/>
</dbReference>
<gene>
    <name evidence="6" type="ORF">L198_00206</name>
</gene>
<evidence type="ECO:0000256" key="5">
    <source>
        <dbReference type="SAM" id="MobiDB-lite"/>
    </source>
</evidence>
<comment type="caution">
    <text evidence="6">The sequence shown here is derived from an EMBL/GenBank/DDBJ whole genome shotgun (WGS) entry which is preliminary data.</text>
</comment>
<feature type="compositionally biased region" description="Basic and acidic residues" evidence="5">
    <location>
        <begin position="290"/>
        <end position="305"/>
    </location>
</feature>
<feature type="compositionally biased region" description="Basic and acidic residues" evidence="5">
    <location>
        <begin position="267"/>
        <end position="281"/>
    </location>
</feature>
<feature type="region of interest" description="Disordered" evidence="5">
    <location>
        <begin position="315"/>
        <end position="347"/>
    </location>
</feature>
<organism evidence="6 7">
    <name type="scientific">Cryptococcus wingfieldii CBS 7118</name>
    <dbReference type="NCBI Taxonomy" id="1295528"/>
    <lineage>
        <taxon>Eukaryota</taxon>
        <taxon>Fungi</taxon>
        <taxon>Dikarya</taxon>
        <taxon>Basidiomycota</taxon>
        <taxon>Agaricomycotina</taxon>
        <taxon>Tremellomycetes</taxon>
        <taxon>Tremellales</taxon>
        <taxon>Cryptococcaceae</taxon>
        <taxon>Cryptococcus</taxon>
    </lineage>
</organism>
<dbReference type="Proteomes" id="UP000094819">
    <property type="component" value="Unassembled WGS sequence"/>
</dbReference>
<evidence type="ECO:0000256" key="3">
    <source>
        <dbReference type="ARBA" id="ARBA00022552"/>
    </source>
</evidence>
<protein>
    <submittedName>
        <fullName evidence="6">Ribosomal RNA-processing protein 1</fullName>
    </submittedName>
</protein>
<comment type="similarity">
    <text evidence="2">Belongs to the RRP1 family.</text>
</comment>
<dbReference type="OrthoDB" id="2019504at2759"/>
<evidence type="ECO:0000313" key="6">
    <source>
        <dbReference type="EMBL" id="ODO08476.1"/>
    </source>
</evidence>
<evidence type="ECO:0000256" key="2">
    <source>
        <dbReference type="ARBA" id="ARBA00006374"/>
    </source>
</evidence>
<feature type="compositionally biased region" description="Acidic residues" evidence="5">
    <location>
        <begin position="337"/>
        <end position="347"/>
    </location>
</feature>
<name>A0A1E3K6B3_9TREE</name>
<feature type="region of interest" description="Disordered" evidence="5">
    <location>
        <begin position="288"/>
        <end position="307"/>
    </location>
</feature>
<sequence length="347" mass="38435">MPAPSNRKGKSRATEEETVQAALPLGKQLAHTDKKVRDRAIAGLVAFVSQGSGEGEGSKYVPLEDKEMAKLWKGLFYCAPGFWMSDKPLVQQALATSLSDLLLLIAPSNPSDTFPAALAFLAGFWQAIVREWTGIDRLRMDKYYMLMRKYVNATFRLLAREQWKEEKVAAVNDVLMKKGGPVGWEDRSVPESLANHLSDIYLEELDKVLALPEVTSQPPCPVASLLTPHTILLARTPTKTVHTRLMSSLFTPILTSLSLASSTPVADSERPAKRTKKEEPMYAHIVMHSTAKEGGKERSTPEELKGSVLRGMFNAAAHGGATEPNRRKIYKVWREEGGDDDDDDDEE</sequence>
<dbReference type="GO" id="GO:0005634">
    <property type="term" value="C:nucleus"/>
    <property type="evidence" value="ECO:0007669"/>
    <property type="project" value="UniProtKB-SubCell"/>
</dbReference>
<dbReference type="GeneID" id="30189421"/>
<evidence type="ECO:0000256" key="1">
    <source>
        <dbReference type="ARBA" id="ARBA00004123"/>
    </source>
</evidence>
<proteinExistence type="inferred from homology"/>
<keyword evidence="7" id="KW-1185">Reference proteome</keyword>
<dbReference type="InterPro" id="IPR010301">
    <property type="entry name" value="RRP1"/>
</dbReference>
<dbReference type="PANTHER" id="PTHR13026:SF0">
    <property type="entry name" value="RIBOSOMAL RNA PROCESSING 1B"/>
    <property type="match status" value="1"/>
</dbReference>
<dbReference type="EMBL" id="AWGH01000001">
    <property type="protein sequence ID" value="ODO08476.1"/>
    <property type="molecule type" value="Genomic_DNA"/>
</dbReference>
<accession>A0A1E3K6B3</accession>
<dbReference type="PANTHER" id="PTHR13026">
    <property type="entry name" value="NNP-1 PROTEIN NOVEL NUCLEAR PROTEIN 1 NOP52"/>
    <property type="match status" value="1"/>
</dbReference>
<keyword evidence="3" id="KW-0698">rRNA processing</keyword>
<evidence type="ECO:0000256" key="4">
    <source>
        <dbReference type="ARBA" id="ARBA00023242"/>
    </source>
</evidence>
<comment type="subcellular location">
    <subcellularLocation>
        <location evidence="1">Nucleus</location>
    </subcellularLocation>
</comment>
<dbReference type="AlphaFoldDB" id="A0A1E3K6B3"/>
<reference evidence="6 7" key="1">
    <citation type="submission" date="2016-06" db="EMBL/GenBank/DDBJ databases">
        <title>Evolution of pathogenesis and genome organization in the Tremellales.</title>
        <authorList>
            <person name="Cuomo C."/>
            <person name="Litvintseva A."/>
            <person name="Heitman J."/>
            <person name="Chen Y."/>
            <person name="Sun S."/>
            <person name="Springer D."/>
            <person name="Dromer F."/>
            <person name="Young S."/>
            <person name="Zeng Q."/>
            <person name="Chapman S."/>
            <person name="Gujja S."/>
            <person name="Saif S."/>
            <person name="Birren B."/>
        </authorList>
    </citation>
    <scope>NUCLEOTIDE SEQUENCE [LARGE SCALE GENOMIC DNA]</scope>
    <source>
        <strain evidence="6 7">CBS 7118</strain>
    </source>
</reference>
<feature type="region of interest" description="Disordered" evidence="5">
    <location>
        <begin position="260"/>
        <end position="283"/>
    </location>
</feature>
<dbReference type="GO" id="GO:0006364">
    <property type="term" value="P:rRNA processing"/>
    <property type="evidence" value="ECO:0007669"/>
    <property type="project" value="UniProtKB-KW"/>
</dbReference>